<dbReference type="GO" id="GO:0016020">
    <property type="term" value="C:membrane"/>
    <property type="evidence" value="ECO:0007669"/>
    <property type="project" value="UniProtKB-SubCell"/>
</dbReference>
<sequence length="158" mass="17107">MKKAQPWVGLLARLILGGVLLVAGYLKAFTPDKSMMAVRAYDVLPIWLANILGIILPWLEIGAGLLLIIGVAVRYAAIFGAALMVVFIIAISQAWARGLSIDCGCFGGGGTIDPSKTRYLEEILRDTGLAVLGFYLLRYPVTKFAVEKNKSHELVQGE</sequence>
<feature type="domain" description="Methylamine utilisation protein MauE" evidence="6">
    <location>
        <begin position="6"/>
        <end position="137"/>
    </location>
</feature>
<evidence type="ECO:0000256" key="3">
    <source>
        <dbReference type="ARBA" id="ARBA00022989"/>
    </source>
</evidence>
<dbReference type="AlphaFoldDB" id="A0A6J7HB18"/>
<evidence type="ECO:0000256" key="1">
    <source>
        <dbReference type="ARBA" id="ARBA00004141"/>
    </source>
</evidence>
<proteinExistence type="predicted"/>
<dbReference type="Pfam" id="PF07291">
    <property type="entry name" value="MauE"/>
    <property type="match status" value="1"/>
</dbReference>
<evidence type="ECO:0000256" key="2">
    <source>
        <dbReference type="ARBA" id="ARBA00022692"/>
    </source>
</evidence>
<keyword evidence="3 5" id="KW-1133">Transmembrane helix</keyword>
<gene>
    <name evidence="7" type="ORF">UFOPK3614_00443</name>
</gene>
<comment type="subcellular location">
    <subcellularLocation>
        <location evidence="1">Membrane</location>
        <topology evidence="1">Multi-pass membrane protein</topology>
    </subcellularLocation>
</comment>
<evidence type="ECO:0000313" key="7">
    <source>
        <dbReference type="EMBL" id="CAB4913510.1"/>
    </source>
</evidence>
<organism evidence="7">
    <name type="scientific">freshwater metagenome</name>
    <dbReference type="NCBI Taxonomy" id="449393"/>
    <lineage>
        <taxon>unclassified sequences</taxon>
        <taxon>metagenomes</taxon>
        <taxon>ecological metagenomes</taxon>
    </lineage>
</organism>
<feature type="transmembrane region" description="Helical" evidence="5">
    <location>
        <begin position="7"/>
        <end position="26"/>
    </location>
</feature>
<feature type="transmembrane region" description="Helical" evidence="5">
    <location>
        <begin position="46"/>
        <end position="68"/>
    </location>
</feature>
<reference evidence="7" key="1">
    <citation type="submission" date="2020-05" db="EMBL/GenBank/DDBJ databases">
        <authorList>
            <person name="Chiriac C."/>
            <person name="Salcher M."/>
            <person name="Ghai R."/>
            <person name="Kavagutti S V."/>
        </authorList>
    </citation>
    <scope>NUCLEOTIDE SEQUENCE</scope>
</reference>
<dbReference type="InterPro" id="IPR009908">
    <property type="entry name" value="Methylamine_util_MauE"/>
</dbReference>
<dbReference type="GO" id="GO:0030416">
    <property type="term" value="P:methylamine metabolic process"/>
    <property type="evidence" value="ECO:0007669"/>
    <property type="project" value="InterPro"/>
</dbReference>
<name>A0A6J7HB18_9ZZZZ</name>
<dbReference type="EMBL" id="CAFBMS010000016">
    <property type="protein sequence ID" value="CAB4913510.1"/>
    <property type="molecule type" value="Genomic_DNA"/>
</dbReference>
<evidence type="ECO:0000256" key="4">
    <source>
        <dbReference type="ARBA" id="ARBA00023136"/>
    </source>
</evidence>
<accession>A0A6J7HB18</accession>
<keyword evidence="4 5" id="KW-0472">Membrane</keyword>
<evidence type="ECO:0000256" key="5">
    <source>
        <dbReference type="SAM" id="Phobius"/>
    </source>
</evidence>
<feature type="transmembrane region" description="Helical" evidence="5">
    <location>
        <begin position="75"/>
        <end position="96"/>
    </location>
</feature>
<keyword evidence="2 5" id="KW-0812">Transmembrane</keyword>
<evidence type="ECO:0000259" key="6">
    <source>
        <dbReference type="Pfam" id="PF07291"/>
    </source>
</evidence>
<protein>
    <submittedName>
        <fullName evidence="7">Unannotated protein</fullName>
    </submittedName>
</protein>